<dbReference type="Proteomes" id="UP001152658">
    <property type="component" value="Unassembled WGS sequence"/>
</dbReference>
<name>A0ABN8TLT3_9VIBR</name>
<sequence length="42" mass="4724">MHITLNNKVLTIKSKVDIMLGRLLSAYVFWGATNTCRNISIS</sequence>
<gene>
    <name evidence="1" type="ORF">VAE063_1000156</name>
</gene>
<evidence type="ECO:0000313" key="1">
    <source>
        <dbReference type="EMBL" id="CAH8189963.1"/>
    </source>
</evidence>
<reference evidence="1" key="1">
    <citation type="submission" date="2022-06" db="EMBL/GenBank/DDBJ databases">
        <authorList>
            <person name="Goudenege D."/>
            <person name="Le Roux F."/>
        </authorList>
    </citation>
    <scope>NUCLEOTIDE SEQUENCE</scope>
    <source>
        <strain evidence="1">12-063</strain>
    </source>
</reference>
<dbReference type="EMBL" id="CALYLK010000001">
    <property type="protein sequence ID" value="CAH8189963.1"/>
    <property type="molecule type" value="Genomic_DNA"/>
</dbReference>
<accession>A0ABN8TLT3</accession>
<proteinExistence type="predicted"/>
<organism evidence="1 2">
    <name type="scientific">Vibrio aestuarianus</name>
    <dbReference type="NCBI Taxonomy" id="28171"/>
    <lineage>
        <taxon>Bacteria</taxon>
        <taxon>Pseudomonadati</taxon>
        <taxon>Pseudomonadota</taxon>
        <taxon>Gammaproteobacteria</taxon>
        <taxon>Vibrionales</taxon>
        <taxon>Vibrionaceae</taxon>
        <taxon>Vibrio</taxon>
    </lineage>
</organism>
<comment type="caution">
    <text evidence="1">The sequence shown here is derived from an EMBL/GenBank/DDBJ whole genome shotgun (WGS) entry which is preliminary data.</text>
</comment>
<protein>
    <submittedName>
        <fullName evidence="1">Uncharacterized protein</fullName>
    </submittedName>
</protein>
<keyword evidence="2" id="KW-1185">Reference proteome</keyword>
<evidence type="ECO:0000313" key="2">
    <source>
        <dbReference type="Proteomes" id="UP001152658"/>
    </source>
</evidence>